<proteinExistence type="predicted"/>
<evidence type="ECO:0000313" key="4">
    <source>
        <dbReference type="Proteomes" id="UP001068021"/>
    </source>
</evidence>
<dbReference type="InterPro" id="IPR025874">
    <property type="entry name" value="DZR"/>
</dbReference>
<dbReference type="AlphaFoldDB" id="A0A9E5DJG0"/>
<evidence type="ECO:0000313" key="2">
    <source>
        <dbReference type="EMBL" id="MCZ3365934.1"/>
    </source>
</evidence>
<feature type="domain" description="DZANK-type" evidence="1">
    <location>
        <begin position="4"/>
        <end position="49"/>
    </location>
</feature>
<reference evidence="3" key="1">
    <citation type="submission" date="2022-12" db="EMBL/GenBank/DDBJ databases">
        <title>Reclassification of two methanogenic archaea species isolated from the Kolyma lowland permafrost.</title>
        <authorList>
            <person name="Trubitsyn V.E."/>
            <person name="Rivkina E.M."/>
            <person name="Shcherbakova V.A."/>
        </authorList>
    </citation>
    <scope>NUCLEOTIDE SEQUENCE</scope>
    <source>
        <strain evidence="2">M2</strain>
        <strain evidence="3">MK4</strain>
    </source>
</reference>
<accession>A0A9E5DJG0</accession>
<organism evidence="3">
    <name type="scientific">Methanobacterium veterum</name>
    <dbReference type="NCBI Taxonomy" id="408577"/>
    <lineage>
        <taxon>Archaea</taxon>
        <taxon>Methanobacteriati</taxon>
        <taxon>Methanobacteriota</taxon>
        <taxon>Methanomada group</taxon>
        <taxon>Methanobacteria</taxon>
        <taxon>Methanobacteriales</taxon>
        <taxon>Methanobacteriaceae</taxon>
        <taxon>Methanobacterium</taxon>
    </lineage>
</organism>
<evidence type="ECO:0000313" key="3">
    <source>
        <dbReference type="EMBL" id="MCZ3371399.1"/>
    </source>
</evidence>
<dbReference type="EMBL" id="JAPVER010000020">
    <property type="protein sequence ID" value="MCZ3365934.1"/>
    <property type="molecule type" value="Genomic_DNA"/>
</dbReference>
<evidence type="ECO:0000259" key="1">
    <source>
        <dbReference type="Pfam" id="PF12773"/>
    </source>
</evidence>
<dbReference type="Pfam" id="PF12773">
    <property type="entry name" value="DZR"/>
    <property type="match status" value="1"/>
</dbReference>
<gene>
    <name evidence="3" type="ORF">O3H35_01990</name>
    <name evidence="2" type="ORF">O3H54_08570</name>
</gene>
<dbReference type="NCBIfam" id="NF045510">
    <property type="entry name" value="4Cys_prefix_kin"/>
    <property type="match status" value="1"/>
</dbReference>
<dbReference type="Proteomes" id="UP001068021">
    <property type="component" value="Unassembled WGS sequence"/>
</dbReference>
<keyword evidence="4" id="KW-1185">Reference proteome</keyword>
<dbReference type="EMBL" id="JAPVES010000024">
    <property type="protein sequence ID" value="MCZ3371399.1"/>
    <property type="molecule type" value="Genomic_DNA"/>
</dbReference>
<dbReference type="Proteomes" id="UP001074446">
    <property type="component" value="Unassembled WGS sequence"/>
</dbReference>
<name>A0A9E5DJG0_9EURY</name>
<sequence length="358" mass="40708">MIKCPECGSNNDDNYNFCKSCGKKLVKYKFCPECAHKNVDTARFCENCGMSLTFEFDGVKNQNNVNDYGGMVSLDLTPAESLMIMDHGFYQGYGTALQELLKVTLIDLVFKDVFKLEVREVEKKGLFSSKLVKETYLLEGKNFNMPLKPHEEVFRKYLPGKVDSKRLKKLQQQVYRHSNDYAKKKLLEPLALEGFFDVEKKFLGKKYSLSYKGLDAQEMIFKLKEDGKDLENWIETDPGRAKAYILMGGSNIFLTDDYYFEWFKNNSKKISALFAGAAVVGTAYAFNKVRWYSAFRHHSQGIDFDDFDDFTSFDDSFSDIFSDVSTFDVFDSMDFNDFDSGFDSGGFDGGGDCGGGGD</sequence>
<protein>
    <submittedName>
        <fullName evidence="3">Zinc-ribbon domain-containing protein</fullName>
    </submittedName>
</protein>
<dbReference type="RefSeq" id="WP_048081771.1">
    <property type="nucleotide sequence ID" value="NZ_JAPVER010000020.1"/>
</dbReference>
<comment type="caution">
    <text evidence="3">The sequence shown here is derived from an EMBL/GenBank/DDBJ whole genome shotgun (WGS) entry which is preliminary data.</text>
</comment>